<evidence type="ECO:0000256" key="3">
    <source>
        <dbReference type="ARBA" id="ARBA00023242"/>
    </source>
</evidence>
<keyword evidence="6" id="KW-1185">Reference proteome</keyword>
<dbReference type="InterPro" id="IPR014612">
    <property type="entry name" value="Pop7/Rpp20"/>
</dbReference>
<comment type="caution">
    <text evidence="5">The sequence shown here is derived from an EMBL/GenBank/DDBJ whole genome shotgun (WGS) entry which is preliminary data.</text>
</comment>
<sequence>MAAKEKLLSKDLQFEKKNKDLVRLPKYARVQKRPIPHPPVASPYAGSSVPKVIYVGTNTPFMSVVKRVQKMLRHAEKRATAGVDLGNNKISEKEKLARLAKGQEALRKEEVFIKATGRAIERALSVGRWFEEKEEEYEVRVKTGTVLVVDDIVEDEEAKRKEMEKEKIGEESGDDDKKDGTAIGEDATRPAESEAAAPSKQPSKKRKRRAKAAVSGDVELPESRTRWVNMVEIAITLK</sequence>
<dbReference type="SUPFAM" id="SSF82704">
    <property type="entry name" value="AlbA-like"/>
    <property type="match status" value="1"/>
</dbReference>
<dbReference type="Gene3D" id="3.30.110.20">
    <property type="entry name" value="Alba-like domain"/>
    <property type="match status" value="1"/>
</dbReference>
<dbReference type="GO" id="GO:0004526">
    <property type="term" value="F:ribonuclease P activity"/>
    <property type="evidence" value="ECO:0007669"/>
    <property type="project" value="TreeGrafter"/>
</dbReference>
<dbReference type="Proteomes" id="UP000283841">
    <property type="component" value="Unassembled WGS sequence"/>
</dbReference>
<dbReference type="AlphaFoldDB" id="A0A443I823"/>
<proteinExistence type="predicted"/>
<dbReference type="GO" id="GO:0006364">
    <property type="term" value="P:rRNA processing"/>
    <property type="evidence" value="ECO:0007669"/>
    <property type="project" value="TreeGrafter"/>
</dbReference>
<dbReference type="GO" id="GO:0000172">
    <property type="term" value="C:ribonuclease MRP complex"/>
    <property type="evidence" value="ECO:0007669"/>
    <property type="project" value="InterPro"/>
</dbReference>
<dbReference type="Pfam" id="PF12328">
    <property type="entry name" value="Rpp20"/>
    <property type="match status" value="1"/>
</dbReference>
<dbReference type="GO" id="GO:0005655">
    <property type="term" value="C:nucleolar ribonuclease P complex"/>
    <property type="evidence" value="ECO:0007669"/>
    <property type="project" value="InterPro"/>
</dbReference>
<organism evidence="5 6">
    <name type="scientific">Byssochlamys spectabilis</name>
    <name type="common">Paecilomyces variotii</name>
    <dbReference type="NCBI Taxonomy" id="264951"/>
    <lineage>
        <taxon>Eukaryota</taxon>
        <taxon>Fungi</taxon>
        <taxon>Dikarya</taxon>
        <taxon>Ascomycota</taxon>
        <taxon>Pezizomycotina</taxon>
        <taxon>Eurotiomycetes</taxon>
        <taxon>Eurotiomycetidae</taxon>
        <taxon>Eurotiales</taxon>
        <taxon>Thermoascaceae</taxon>
        <taxon>Paecilomyces</taxon>
    </lineage>
</organism>
<dbReference type="GO" id="GO:0001682">
    <property type="term" value="P:tRNA 5'-leader removal"/>
    <property type="evidence" value="ECO:0007669"/>
    <property type="project" value="InterPro"/>
</dbReference>
<keyword evidence="3" id="KW-0539">Nucleus</keyword>
<protein>
    <submittedName>
        <fullName evidence="5">Rpp20 subunit of nuclear RNase MRP and P-domain-containing protein</fullName>
    </submittedName>
</protein>
<feature type="compositionally biased region" description="Basic and acidic residues" evidence="4">
    <location>
        <begin position="158"/>
        <end position="192"/>
    </location>
</feature>
<dbReference type="GO" id="GO:0000171">
    <property type="term" value="F:ribonuclease MRP activity"/>
    <property type="evidence" value="ECO:0007669"/>
    <property type="project" value="TreeGrafter"/>
</dbReference>
<dbReference type="EMBL" id="RCNU01000001">
    <property type="protein sequence ID" value="RWR00199.1"/>
    <property type="molecule type" value="Genomic_DNA"/>
</dbReference>
<evidence type="ECO:0000256" key="1">
    <source>
        <dbReference type="ARBA" id="ARBA00004123"/>
    </source>
</evidence>
<name>A0A443I823_BYSSP</name>
<dbReference type="PANTHER" id="PTHR28256:SF1">
    <property type="entry name" value="RIBONUCLEASES P_MRP PROTEIN SUBUNIT POP7"/>
    <property type="match status" value="1"/>
</dbReference>
<comment type="subcellular location">
    <subcellularLocation>
        <location evidence="1">Nucleus</location>
    </subcellularLocation>
</comment>
<keyword evidence="2" id="KW-0819">tRNA processing</keyword>
<accession>A0A443I823</accession>
<feature type="compositionally biased region" description="Basic residues" evidence="4">
    <location>
        <begin position="202"/>
        <end position="211"/>
    </location>
</feature>
<gene>
    <name evidence="5" type="ORF">C8Q69DRAFT_50490</name>
</gene>
<reference evidence="5 6" key="1">
    <citation type="journal article" date="2018" name="Front. Microbiol.">
        <title>Genomic and genetic insights into a cosmopolitan fungus, Paecilomyces variotii (Eurotiales).</title>
        <authorList>
            <person name="Urquhart A.S."/>
            <person name="Mondo S.J."/>
            <person name="Makela M.R."/>
            <person name="Hane J.K."/>
            <person name="Wiebenga A."/>
            <person name="He G."/>
            <person name="Mihaltcheva S."/>
            <person name="Pangilinan J."/>
            <person name="Lipzen A."/>
            <person name="Barry K."/>
            <person name="de Vries R.P."/>
            <person name="Grigoriev I.V."/>
            <person name="Idnurm A."/>
        </authorList>
    </citation>
    <scope>NUCLEOTIDE SEQUENCE [LARGE SCALE GENOMIC DNA]</scope>
    <source>
        <strain evidence="5 6">CBS 101075</strain>
    </source>
</reference>
<dbReference type="GO" id="GO:0000294">
    <property type="term" value="P:nuclear-transcribed mRNA catabolic process, RNase MRP-dependent"/>
    <property type="evidence" value="ECO:0007669"/>
    <property type="project" value="TreeGrafter"/>
</dbReference>
<dbReference type="GeneID" id="39601928"/>
<evidence type="ECO:0000256" key="2">
    <source>
        <dbReference type="ARBA" id="ARBA00022694"/>
    </source>
</evidence>
<dbReference type="InterPro" id="IPR020241">
    <property type="entry name" value="RNase_P/MRP_Pop7_fungi"/>
</dbReference>
<evidence type="ECO:0000256" key="4">
    <source>
        <dbReference type="SAM" id="MobiDB-lite"/>
    </source>
</evidence>
<dbReference type="STRING" id="264951.A0A443I823"/>
<dbReference type="InterPro" id="IPR036882">
    <property type="entry name" value="Alba-like_dom_sf"/>
</dbReference>
<dbReference type="GO" id="GO:0003723">
    <property type="term" value="F:RNA binding"/>
    <property type="evidence" value="ECO:0007669"/>
    <property type="project" value="TreeGrafter"/>
</dbReference>
<dbReference type="GO" id="GO:0034965">
    <property type="term" value="P:intronic box C/D snoRNA processing"/>
    <property type="evidence" value="ECO:0007669"/>
    <property type="project" value="TreeGrafter"/>
</dbReference>
<dbReference type="RefSeq" id="XP_028489843.1">
    <property type="nucleotide sequence ID" value="XM_028632651.1"/>
</dbReference>
<feature type="region of interest" description="Disordered" evidence="4">
    <location>
        <begin position="158"/>
        <end position="221"/>
    </location>
</feature>
<evidence type="ECO:0000313" key="5">
    <source>
        <dbReference type="EMBL" id="RWR00199.1"/>
    </source>
</evidence>
<evidence type="ECO:0000313" key="6">
    <source>
        <dbReference type="Proteomes" id="UP000283841"/>
    </source>
</evidence>
<dbReference type="PANTHER" id="PTHR28256">
    <property type="entry name" value="RIBONUCLEASES P/MRP PROTEIN SUBUNIT POP7"/>
    <property type="match status" value="1"/>
</dbReference>
<dbReference type="VEuPathDB" id="FungiDB:C8Q69DRAFT_50490"/>